<evidence type="ECO:0000313" key="1">
    <source>
        <dbReference type="EMBL" id="KAJ6713527.1"/>
    </source>
</evidence>
<gene>
    <name evidence="1" type="ORF">OIU79_009502</name>
</gene>
<accession>A0A9Q0TKZ4</accession>
<dbReference type="Proteomes" id="UP001151532">
    <property type="component" value="Chromosome 1"/>
</dbReference>
<comment type="caution">
    <text evidence="1">The sequence shown here is derived from an EMBL/GenBank/DDBJ whole genome shotgun (WGS) entry which is preliminary data.</text>
</comment>
<keyword evidence="2" id="KW-1185">Reference proteome</keyword>
<reference evidence="1" key="2">
    <citation type="journal article" date="2023" name="Int. J. Mol. Sci.">
        <title>De Novo Assembly and Annotation of 11 Diverse Shrub Willow (Salix) Genomes Reveals Novel Gene Organization in Sex-Linked Regions.</title>
        <authorList>
            <person name="Hyden B."/>
            <person name="Feng K."/>
            <person name="Yates T.B."/>
            <person name="Jawdy S."/>
            <person name="Cereghino C."/>
            <person name="Smart L.B."/>
            <person name="Muchero W."/>
        </authorList>
    </citation>
    <scope>NUCLEOTIDE SEQUENCE</scope>
    <source>
        <tissue evidence="1">Shoot tip</tissue>
    </source>
</reference>
<reference evidence="1" key="1">
    <citation type="submission" date="2022-11" db="EMBL/GenBank/DDBJ databases">
        <authorList>
            <person name="Hyden B.L."/>
            <person name="Feng K."/>
            <person name="Yates T."/>
            <person name="Jawdy S."/>
            <person name="Smart L.B."/>
            <person name="Muchero W."/>
        </authorList>
    </citation>
    <scope>NUCLEOTIDE SEQUENCE</scope>
    <source>
        <tissue evidence="1">Shoot tip</tissue>
    </source>
</reference>
<sequence length="60" mass="6730">MRNYSKQGKSMNLCSAIIRNGRRHISRSAVSVFFCLSVSGPSHPFIPQTNDISMQSLFIL</sequence>
<proteinExistence type="predicted"/>
<organism evidence="1 2">
    <name type="scientific">Salix purpurea</name>
    <name type="common">Purple osier willow</name>
    <dbReference type="NCBI Taxonomy" id="77065"/>
    <lineage>
        <taxon>Eukaryota</taxon>
        <taxon>Viridiplantae</taxon>
        <taxon>Streptophyta</taxon>
        <taxon>Embryophyta</taxon>
        <taxon>Tracheophyta</taxon>
        <taxon>Spermatophyta</taxon>
        <taxon>Magnoliopsida</taxon>
        <taxon>eudicotyledons</taxon>
        <taxon>Gunneridae</taxon>
        <taxon>Pentapetalae</taxon>
        <taxon>rosids</taxon>
        <taxon>fabids</taxon>
        <taxon>Malpighiales</taxon>
        <taxon>Salicaceae</taxon>
        <taxon>Saliceae</taxon>
        <taxon>Salix</taxon>
    </lineage>
</organism>
<dbReference type="AlphaFoldDB" id="A0A9Q0TKZ4"/>
<dbReference type="EMBL" id="JAPFFK010000015">
    <property type="protein sequence ID" value="KAJ6713527.1"/>
    <property type="molecule type" value="Genomic_DNA"/>
</dbReference>
<protein>
    <submittedName>
        <fullName evidence="1">Uncharacterized protein</fullName>
    </submittedName>
</protein>
<evidence type="ECO:0000313" key="2">
    <source>
        <dbReference type="Proteomes" id="UP001151532"/>
    </source>
</evidence>
<name>A0A9Q0TKZ4_SALPP</name>